<dbReference type="SMART" id="SM00342">
    <property type="entry name" value="HTH_ARAC"/>
    <property type="match status" value="1"/>
</dbReference>
<reference evidence="7 8" key="1">
    <citation type="submission" date="2021-04" db="EMBL/GenBank/DDBJ databases">
        <title>Draft genome sequence of Paenibacillus cisolokensis, LC2-13A.</title>
        <authorList>
            <person name="Uke A."/>
            <person name="Chhe C."/>
            <person name="Baramee S."/>
            <person name="Kosugi A."/>
        </authorList>
    </citation>
    <scope>NUCLEOTIDE SEQUENCE [LARGE SCALE GENOMIC DNA]</scope>
    <source>
        <strain evidence="7 8">LC2-13A</strain>
    </source>
</reference>
<keyword evidence="3" id="KW-0804">Transcription</keyword>
<dbReference type="PROSITE" id="PS00041">
    <property type="entry name" value="HTH_ARAC_FAMILY_1"/>
    <property type="match status" value="1"/>
</dbReference>
<evidence type="ECO:0000256" key="4">
    <source>
        <dbReference type="PROSITE-ProRule" id="PRU00169"/>
    </source>
</evidence>
<comment type="caution">
    <text evidence="7">The sequence shown here is derived from an EMBL/GenBank/DDBJ whole genome shotgun (WGS) entry which is preliminary data.</text>
</comment>
<dbReference type="PANTHER" id="PTHR43280">
    <property type="entry name" value="ARAC-FAMILY TRANSCRIPTIONAL REGULATOR"/>
    <property type="match status" value="1"/>
</dbReference>
<evidence type="ECO:0000256" key="1">
    <source>
        <dbReference type="ARBA" id="ARBA00023015"/>
    </source>
</evidence>
<dbReference type="InterPro" id="IPR018060">
    <property type="entry name" value="HTH_AraC"/>
</dbReference>
<keyword evidence="8" id="KW-1185">Reference proteome</keyword>
<keyword evidence="4" id="KW-0597">Phosphoprotein</keyword>
<feature type="domain" description="HTH araC/xylS-type" evidence="5">
    <location>
        <begin position="422"/>
        <end position="520"/>
    </location>
</feature>
<dbReference type="Pfam" id="PF12833">
    <property type="entry name" value="HTH_18"/>
    <property type="match status" value="1"/>
</dbReference>
<dbReference type="Proteomes" id="UP000680304">
    <property type="component" value="Unassembled WGS sequence"/>
</dbReference>
<dbReference type="Pfam" id="PF00072">
    <property type="entry name" value="Response_reg"/>
    <property type="match status" value="1"/>
</dbReference>
<dbReference type="SMART" id="SM00448">
    <property type="entry name" value="REC"/>
    <property type="match status" value="1"/>
</dbReference>
<feature type="domain" description="Response regulatory" evidence="6">
    <location>
        <begin position="4"/>
        <end position="121"/>
    </location>
</feature>
<evidence type="ECO:0000256" key="2">
    <source>
        <dbReference type="ARBA" id="ARBA00023125"/>
    </source>
</evidence>
<dbReference type="PROSITE" id="PS01124">
    <property type="entry name" value="HTH_ARAC_FAMILY_2"/>
    <property type="match status" value="1"/>
</dbReference>
<feature type="modified residue" description="4-aspartylphosphate" evidence="4">
    <location>
        <position position="56"/>
    </location>
</feature>
<name>A0ABQ4NBT5_9BACL</name>
<dbReference type="InterPro" id="IPR009057">
    <property type="entry name" value="Homeodomain-like_sf"/>
</dbReference>
<evidence type="ECO:0000259" key="5">
    <source>
        <dbReference type="PROSITE" id="PS01124"/>
    </source>
</evidence>
<dbReference type="PANTHER" id="PTHR43280:SF2">
    <property type="entry name" value="HTH-TYPE TRANSCRIPTIONAL REGULATOR EXSA"/>
    <property type="match status" value="1"/>
</dbReference>
<evidence type="ECO:0000313" key="8">
    <source>
        <dbReference type="Proteomes" id="UP000680304"/>
    </source>
</evidence>
<dbReference type="InterPro" id="IPR011006">
    <property type="entry name" value="CheY-like_superfamily"/>
</dbReference>
<dbReference type="SUPFAM" id="SSF52172">
    <property type="entry name" value="CheY-like"/>
    <property type="match status" value="1"/>
</dbReference>
<evidence type="ECO:0000313" key="7">
    <source>
        <dbReference type="EMBL" id="GIQ65687.1"/>
    </source>
</evidence>
<organism evidence="7 8">
    <name type="scientific">Paenibacillus cisolokensis</name>
    <dbReference type="NCBI Taxonomy" id="1658519"/>
    <lineage>
        <taxon>Bacteria</taxon>
        <taxon>Bacillati</taxon>
        <taxon>Bacillota</taxon>
        <taxon>Bacilli</taxon>
        <taxon>Bacillales</taxon>
        <taxon>Paenibacillaceae</taxon>
        <taxon>Paenibacillus</taxon>
    </lineage>
</organism>
<accession>A0ABQ4NBT5</accession>
<dbReference type="SUPFAM" id="SSF46689">
    <property type="entry name" value="Homeodomain-like"/>
    <property type="match status" value="2"/>
</dbReference>
<dbReference type="CDD" id="cd17536">
    <property type="entry name" value="REC_YesN-like"/>
    <property type="match status" value="1"/>
</dbReference>
<dbReference type="Gene3D" id="3.40.50.2300">
    <property type="match status" value="1"/>
</dbReference>
<proteinExistence type="predicted"/>
<evidence type="ECO:0008006" key="9">
    <source>
        <dbReference type="Google" id="ProtNLM"/>
    </source>
</evidence>
<keyword evidence="2" id="KW-0238">DNA-binding</keyword>
<gene>
    <name evidence="7" type="ORF">PACILC2_42550</name>
</gene>
<evidence type="ECO:0000256" key="3">
    <source>
        <dbReference type="ARBA" id="ARBA00023163"/>
    </source>
</evidence>
<keyword evidence="1" id="KW-0805">Transcription regulation</keyword>
<sequence length="536" mass="61306">MMRTLLIVDDEPNIRFGLKAMIEREQPGRYDFCFASDGEEALVHMRSRTIDLVITDIRMPGMDGLALIREIRSYASAPEVLILSGYDDFQYAKEAIRYGVKEYLLKPIVREELFKALERAGSELDRQREVAGRLNALDRARDELLAAQLNYIWLHPDIGEEEVERRCADIGLSAFEPLYYVGILRCPAGERCLAAARRCLAAAVKESGDGAAASARTRAVAAEDKDGQLVFVTNDAALPDVLMAYLAAERHDRSCIGFSAGLRRIGELKRGFQQASRALKYRLLLSGAAGRVIRYDSVKEQGRDYVVPVEAIRKLANMLGTDRDSEMKALLAELLDANRLARYDIALTERISAALNEHVFDQAFNRYGEESVEIIRMYKQAGDLCRFETIRDYHRCVEDLLLRLNDYIRGLRSVYGEHQELRRAVEYIHDHYDRDLNMATVSNHVSLSYTYFSQAFKEYTGESFVVYLKKVRIGKAKELLVRTDDKIYEIAAKVGFDSVKQFNRVFRELEGVSAQEYRTVRRELWESRQHSPFPRV</sequence>
<dbReference type="EMBL" id="BOVJ01000145">
    <property type="protein sequence ID" value="GIQ65687.1"/>
    <property type="molecule type" value="Genomic_DNA"/>
</dbReference>
<protein>
    <recommendedName>
        <fullName evidence="9">AraC family transcriptional regulator</fullName>
    </recommendedName>
</protein>
<dbReference type="InterPro" id="IPR018062">
    <property type="entry name" value="HTH_AraC-typ_CS"/>
</dbReference>
<evidence type="ECO:0000259" key="6">
    <source>
        <dbReference type="PROSITE" id="PS50110"/>
    </source>
</evidence>
<dbReference type="PROSITE" id="PS50110">
    <property type="entry name" value="RESPONSE_REGULATORY"/>
    <property type="match status" value="1"/>
</dbReference>
<dbReference type="Gene3D" id="1.10.10.60">
    <property type="entry name" value="Homeodomain-like"/>
    <property type="match status" value="2"/>
</dbReference>
<dbReference type="InterPro" id="IPR001789">
    <property type="entry name" value="Sig_transdc_resp-reg_receiver"/>
</dbReference>